<accession>A0A2B5XKJ6</accession>
<name>A0A2B5XKJ6_9BACI</name>
<gene>
    <name evidence="1" type="ORF">CN611_28475</name>
</gene>
<reference evidence="1 2" key="1">
    <citation type="submission" date="2017-09" db="EMBL/GenBank/DDBJ databases">
        <title>Large-scale bioinformatics analysis of Bacillus genomes uncovers conserved roles of natural products in bacterial physiology.</title>
        <authorList>
            <consortium name="Agbiome Team Llc"/>
            <person name="Bleich R.M."/>
            <person name="Grubbs K.J."/>
            <person name="Santa Maria K.C."/>
            <person name="Allen S.E."/>
            <person name="Farag S."/>
            <person name="Shank E.A."/>
            <person name="Bowers A."/>
        </authorList>
    </citation>
    <scope>NUCLEOTIDE SEQUENCE [LARGE SCALE GENOMIC DNA]</scope>
    <source>
        <strain evidence="1 2">AFS010764</strain>
    </source>
</reference>
<dbReference type="InterPro" id="IPR006542">
    <property type="entry name" value="DUF1093"/>
</dbReference>
<evidence type="ECO:0008006" key="3">
    <source>
        <dbReference type="Google" id="ProtNLM"/>
    </source>
</evidence>
<dbReference type="InterPro" id="IPR036166">
    <property type="entry name" value="YxeA-like_sf"/>
</dbReference>
<dbReference type="Proteomes" id="UP000220621">
    <property type="component" value="Unassembled WGS sequence"/>
</dbReference>
<dbReference type="EMBL" id="NUDL01000126">
    <property type="protein sequence ID" value="PEM45203.1"/>
    <property type="molecule type" value="Genomic_DNA"/>
</dbReference>
<sequence length="118" mass="13705">MKKYMAFLSLLVVFASLLVGCDINRMGKDEYYVQITMDGKEEVSKSMDGKVMGKEYEYTLSGFDKEGKEKELEFMAQKKLRKEAFLRVYHSEKKSVTAWEEVQEDELPKKAKEILGVK</sequence>
<dbReference type="PROSITE" id="PS51257">
    <property type="entry name" value="PROKAR_LIPOPROTEIN"/>
    <property type="match status" value="1"/>
</dbReference>
<dbReference type="SUPFAM" id="SSF159121">
    <property type="entry name" value="BC4932-like"/>
    <property type="match status" value="1"/>
</dbReference>
<protein>
    <recommendedName>
        <fullName evidence="3">DUF1093 domain-containing protein</fullName>
    </recommendedName>
</protein>
<comment type="caution">
    <text evidence="1">The sequence shown here is derived from an EMBL/GenBank/DDBJ whole genome shotgun (WGS) entry which is preliminary data.</text>
</comment>
<evidence type="ECO:0000313" key="1">
    <source>
        <dbReference type="EMBL" id="PEM45203.1"/>
    </source>
</evidence>
<proteinExistence type="predicted"/>
<dbReference type="Gene3D" id="2.40.50.480">
    <property type="match status" value="1"/>
</dbReference>
<dbReference type="AlphaFoldDB" id="A0A2B5XKJ6"/>
<dbReference type="Pfam" id="PF06486">
    <property type="entry name" value="DUF1093"/>
    <property type="match status" value="1"/>
</dbReference>
<evidence type="ECO:0000313" key="2">
    <source>
        <dbReference type="Proteomes" id="UP000220621"/>
    </source>
</evidence>
<dbReference type="PANTHER" id="PTHR36433:SF2">
    <property type="entry name" value="YXEA FAMILY PROTEIN"/>
    <property type="match status" value="1"/>
</dbReference>
<dbReference type="RefSeq" id="WP_098103481.1">
    <property type="nucleotide sequence ID" value="NZ_NUDL01000126.1"/>
</dbReference>
<dbReference type="NCBIfam" id="TIGR01655">
    <property type="entry name" value="yxeA_fam"/>
    <property type="match status" value="1"/>
</dbReference>
<dbReference type="PANTHER" id="PTHR36433">
    <property type="entry name" value="HYPOTHETICAL CYTOSOLIC PROTEIN"/>
    <property type="match status" value="1"/>
</dbReference>
<organism evidence="1 2">
    <name type="scientific">Bacillus wiedmannii</name>
    <dbReference type="NCBI Taxonomy" id="1890302"/>
    <lineage>
        <taxon>Bacteria</taxon>
        <taxon>Bacillati</taxon>
        <taxon>Bacillota</taxon>
        <taxon>Bacilli</taxon>
        <taxon>Bacillales</taxon>
        <taxon>Bacillaceae</taxon>
        <taxon>Bacillus</taxon>
        <taxon>Bacillus cereus group</taxon>
    </lineage>
</organism>